<dbReference type="PANTHER" id="PTHR12161:SF16">
    <property type="entry name" value="REGULATOR OF VPS4 ACTIVITY IN THE MVB PATHWAY PROTEIN"/>
    <property type="match status" value="1"/>
</dbReference>
<feature type="compositionally biased region" description="Basic and acidic residues" evidence="2">
    <location>
        <begin position="268"/>
        <end position="281"/>
    </location>
</feature>
<feature type="compositionally biased region" description="Basic and acidic residues" evidence="2">
    <location>
        <begin position="292"/>
        <end position="326"/>
    </location>
</feature>
<dbReference type="FunFam" id="1.20.1260.60:FF:000002">
    <property type="entry name" value="Vacuolar protein sorting-associated protein IST1"/>
    <property type="match status" value="1"/>
</dbReference>
<comment type="similarity">
    <text evidence="1">Belongs to the IST1 family.</text>
</comment>
<accession>A0AAQ3K9R9</accession>
<dbReference type="AlphaFoldDB" id="A0AAQ3K9R9"/>
<dbReference type="PANTHER" id="PTHR12161">
    <property type="entry name" value="IST1 FAMILY MEMBER"/>
    <property type="match status" value="1"/>
</dbReference>
<evidence type="ECO:0000313" key="3">
    <source>
        <dbReference type="EMBL" id="WOL01646.1"/>
    </source>
</evidence>
<evidence type="ECO:0000256" key="2">
    <source>
        <dbReference type="SAM" id="MobiDB-lite"/>
    </source>
</evidence>
<dbReference type="InterPro" id="IPR005061">
    <property type="entry name" value="Ist1"/>
</dbReference>
<dbReference type="Proteomes" id="UP001327560">
    <property type="component" value="Chromosome 3"/>
</dbReference>
<feature type="compositionally biased region" description="Polar residues" evidence="2">
    <location>
        <begin position="447"/>
        <end position="456"/>
    </location>
</feature>
<dbReference type="InterPro" id="IPR042277">
    <property type="entry name" value="IST1-like"/>
</dbReference>
<protein>
    <submittedName>
        <fullName evidence="3">Uncharacterized protein</fullName>
    </submittedName>
</protein>
<gene>
    <name evidence="3" type="ORF">Cni_G10363</name>
</gene>
<reference evidence="3 4" key="1">
    <citation type="submission" date="2023-10" db="EMBL/GenBank/DDBJ databases">
        <title>Chromosome-scale genome assembly provides insights into flower coloration mechanisms of Canna indica.</title>
        <authorList>
            <person name="Li C."/>
        </authorList>
    </citation>
    <scope>NUCLEOTIDE SEQUENCE [LARGE SCALE GENOMIC DNA]</scope>
    <source>
        <tissue evidence="3">Flower</tissue>
    </source>
</reference>
<dbReference type="GO" id="GO:0015031">
    <property type="term" value="P:protein transport"/>
    <property type="evidence" value="ECO:0007669"/>
    <property type="project" value="InterPro"/>
</dbReference>
<proteinExistence type="inferred from homology"/>
<dbReference type="Gene3D" id="1.20.1260.60">
    <property type="entry name" value="Vacuolar protein sorting-associated protein Ist1"/>
    <property type="match status" value="1"/>
</dbReference>
<name>A0AAQ3K9R9_9LILI</name>
<organism evidence="3 4">
    <name type="scientific">Canna indica</name>
    <name type="common">Indian-shot</name>
    <dbReference type="NCBI Taxonomy" id="4628"/>
    <lineage>
        <taxon>Eukaryota</taxon>
        <taxon>Viridiplantae</taxon>
        <taxon>Streptophyta</taxon>
        <taxon>Embryophyta</taxon>
        <taxon>Tracheophyta</taxon>
        <taxon>Spermatophyta</taxon>
        <taxon>Magnoliopsida</taxon>
        <taxon>Liliopsida</taxon>
        <taxon>Zingiberales</taxon>
        <taxon>Cannaceae</taxon>
        <taxon>Canna</taxon>
    </lineage>
</organism>
<keyword evidence="4" id="KW-1185">Reference proteome</keyword>
<sequence length="482" mass="53932">MGRKLDLLLGRTSRQMQELKSLLSLAVSRLAVLRHRRQVRCDQARGDVAQLLQLGHVDRALLHVEYVIKEQNMLDVFAMLEHYCHLLEERAVLLDQKHCPEELREAIASLIFAASRCAELPELEKIRGIFSSKYGREFVSAAVELRNDCRVNPKMIQKLSTRQPSLDIRQRVTTEIAAEKGIKLDFCDPSQIAEGGSVESSAMYALHEQFGSGENSPVKSHGHQKYKDVAGAAQAAFESAALAAEAARAAVELCRFDSQGKGSDDEDKAGSQRRREVKEFKTNMVESSADSKILEEFNHDQKQGSDSEETKAKKNDSLRNEVREHGGTPSSSDFSDEEDDMNLSEKLSTGFGGKNTNDTSDDETKRSKRVWGLGSVPVYGSNEELTPPGKDKPSVRVQFDASIEDGSPTKHPSSYLRPPYRRRKETRQGERHSNAFYEETNKVGLRSETQGKNSIYDNADSVDEMQFSSGKKPISVRTRRGY</sequence>
<feature type="region of interest" description="Disordered" evidence="2">
    <location>
        <begin position="258"/>
        <end position="482"/>
    </location>
</feature>
<evidence type="ECO:0000256" key="1">
    <source>
        <dbReference type="ARBA" id="ARBA00005536"/>
    </source>
</evidence>
<evidence type="ECO:0000313" key="4">
    <source>
        <dbReference type="Proteomes" id="UP001327560"/>
    </source>
</evidence>
<dbReference type="EMBL" id="CP136892">
    <property type="protein sequence ID" value="WOL01646.1"/>
    <property type="molecule type" value="Genomic_DNA"/>
</dbReference>
<dbReference type="Pfam" id="PF03398">
    <property type="entry name" value="Ist1"/>
    <property type="match status" value="1"/>
</dbReference>